<evidence type="ECO:0000313" key="3">
    <source>
        <dbReference type="Proteomes" id="UP000027190"/>
    </source>
</evidence>
<accession>A0A062U4F4</accession>
<organism evidence="2 3">
    <name type="scientific">Hyphomonas chukchiensis</name>
    <dbReference type="NCBI Taxonomy" id="1280947"/>
    <lineage>
        <taxon>Bacteria</taxon>
        <taxon>Pseudomonadati</taxon>
        <taxon>Pseudomonadota</taxon>
        <taxon>Alphaproteobacteria</taxon>
        <taxon>Hyphomonadales</taxon>
        <taxon>Hyphomonadaceae</taxon>
        <taxon>Hyphomonas</taxon>
    </lineage>
</organism>
<proteinExistence type="predicted"/>
<dbReference type="eggNOG" id="ENOG50319GX">
    <property type="taxonomic scope" value="Bacteria"/>
</dbReference>
<protein>
    <submittedName>
        <fullName evidence="2">Uncharacterized protein</fullName>
    </submittedName>
</protein>
<keyword evidence="1" id="KW-0732">Signal</keyword>
<gene>
    <name evidence="2" type="ORF">HY30_08435</name>
</gene>
<feature type="chain" id="PRO_5001618006" evidence="1">
    <location>
        <begin position="27"/>
        <end position="158"/>
    </location>
</feature>
<reference evidence="2 3" key="1">
    <citation type="journal article" date="2014" name="Antonie Van Leeuwenhoek">
        <title>Hyphomonas beringensis sp. nov. and Hyphomonas chukchiensis sp. nov., isolated from surface seawater of the Bering Sea and Chukchi Sea.</title>
        <authorList>
            <person name="Li C."/>
            <person name="Lai Q."/>
            <person name="Li G."/>
            <person name="Dong C."/>
            <person name="Wang J."/>
            <person name="Liao Y."/>
            <person name="Shao Z."/>
        </authorList>
    </citation>
    <scope>NUCLEOTIDE SEQUENCE [LARGE SCALE GENOMIC DNA]</scope>
    <source>
        <strain evidence="2 3">BH-BN04-4</strain>
    </source>
</reference>
<comment type="caution">
    <text evidence="2">The sequence shown here is derived from an EMBL/GenBank/DDBJ whole genome shotgun (WGS) entry which is preliminary data.</text>
</comment>
<keyword evidence="3" id="KW-1185">Reference proteome</keyword>
<name>A0A062U4F4_9PROT</name>
<dbReference type="Proteomes" id="UP000027190">
    <property type="component" value="Unassembled WGS sequence"/>
</dbReference>
<dbReference type="PATRIC" id="fig|1280947.3.peg.3126"/>
<evidence type="ECO:0000256" key="1">
    <source>
        <dbReference type="SAM" id="SignalP"/>
    </source>
</evidence>
<feature type="signal peptide" evidence="1">
    <location>
        <begin position="1"/>
        <end position="26"/>
    </location>
</feature>
<dbReference type="EMBL" id="AWFG01000063">
    <property type="protein sequence ID" value="KCZ55181.1"/>
    <property type="molecule type" value="Genomic_DNA"/>
</dbReference>
<sequence length="158" mass="16677">MEMNMTTSLTIGRRTAVLVSAGIALALTGCANLNGTPENIDASTSETQSMTLAEKDAMRAKCETMQATMMTKMAEGGMMQGDGMMQGGGMAADDMMSPEMKAQHKACMETFPEMKAEMRAKCEAHMAGGMGQGMMDHGAMSGSCPMMKSDTNTTGDEQ</sequence>
<dbReference type="AlphaFoldDB" id="A0A062U4F4"/>
<evidence type="ECO:0000313" key="2">
    <source>
        <dbReference type="EMBL" id="KCZ55181.1"/>
    </source>
</evidence>